<evidence type="ECO:0000256" key="1">
    <source>
        <dbReference type="ARBA" id="ARBA00022603"/>
    </source>
</evidence>
<reference evidence="7" key="1">
    <citation type="submission" date="2021-01" db="EMBL/GenBank/DDBJ databases">
        <title>Adiantum capillus-veneris genome.</title>
        <authorList>
            <person name="Fang Y."/>
            <person name="Liao Q."/>
        </authorList>
    </citation>
    <scope>NUCLEOTIDE SEQUENCE</scope>
    <source>
        <strain evidence="7">H3</strain>
        <tissue evidence="7">Leaf</tissue>
    </source>
</reference>
<feature type="active site" description="Proton acceptor" evidence="4">
    <location>
        <position position="257"/>
    </location>
</feature>
<dbReference type="Pfam" id="PF08100">
    <property type="entry name" value="Dimerisation"/>
    <property type="match status" value="1"/>
</dbReference>
<dbReference type="EMBL" id="JABFUD020000016">
    <property type="protein sequence ID" value="KAI5068701.1"/>
    <property type="molecule type" value="Genomic_DNA"/>
</dbReference>
<evidence type="ECO:0000313" key="7">
    <source>
        <dbReference type="EMBL" id="KAI5068701.1"/>
    </source>
</evidence>
<dbReference type="Gene3D" id="3.40.50.150">
    <property type="entry name" value="Vaccinia Virus protein VP39"/>
    <property type="match status" value="1"/>
</dbReference>
<evidence type="ECO:0000256" key="3">
    <source>
        <dbReference type="ARBA" id="ARBA00022691"/>
    </source>
</evidence>
<dbReference type="SUPFAM" id="SSF53335">
    <property type="entry name" value="S-adenosyl-L-methionine-dependent methyltransferases"/>
    <property type="match status" value="1"/>
</dbReference>
<evidence type="ECO:0000256" key="2">
    <source>
        <dbReference type="ARBA" id="ARBA00022679"/>
    </source>
</evidence>
<gene>
    <name evidence="7" type="ORF">GOP47_0017046</name>
</gene>
<dbReference type="PANTHER" id="PTHR11746">
    <property type="entry name" value="O-METHYLTRANSFERASE"/>
    <property type="match status" value="1"/>
</dbReference>
<evidence type="ECO:0000259" key="5">
    <source>
        <dbReference type="Pfam" id="PF00891"/>
    </source>
</evidence>
<accession>A0A9D4UJS5</accession>
<comment type="caution">
    <text evidence="7">The sequence shown here is derived from an EMBL/GenBank/DDBJ whole genome shotgun (WGS) entry which is preliminary data.</text>
</comment>
<dbReference type="Proteomes" id="UP000886520">
    <property type="component" value="Chromosome 16"/>
</dbReference>
<dbReference type="PIRSF" id="PIRSF005739">
    <property type="entry name" value="O-mtase"/>
    <property type="match status" value="1"/>
</dbReference>
<dbReference type="InterPro" id="IPR012967">
    <property type="entry name" value="COMT_dimerisation"/>
</dbReference>
<dbReference type="Pfam" id="PF00891">
    <property type="entry name" value="Methyltransf_2"/>
    <property type="match status" value="1"/>
</dbReference>
<dbReference type="AlphaFoldDB" id="A0A9D4UJS5"/>
<dbReference type="InterPro" id="IPR029063">
    <property type="entry name" value="SAM-dependent_MTases_sf"/>
</dbReference>
<evidence type="ECO:0000259" key="6">
    <source>
        <dbReference type="Pfam" id="PF08100"/>
    </source>
</evidence>
<name>A0A9D4UJS5_ADICA</name>
<dbReference type="Gene3D" id="1.10.10.10">
    <property type="entry name" value="Winged helix-like DNA-binding domain superfamily/Winged helix DNA-binding domain"/>
    <property type="match status" value="1"/>
</dbReference>
<dbReference type="OrthoDB" id="1606438at2759"/>
<dbReference type="GO" id="GO:0032259">
    <property type="term" value="P:methylation"/>
    <property type="evidence" value="ECO:0007669"/>
    <property type="project" value="UniProtKB-KW"/>
</dbReference>
<sequence length="349" mass="37998">MAPIVSENAEWFSVLGYTTIMAYPFAIQAALKLNVFEILHQHGPLSAQQITHLLPRPVSNPRAPALLDRLLHLLSSSSPALPHPLLAASLSPPSTFLYSLLPSAEYFLKDAHGVSVGEYLSNRSIELVNSLRHLDSVIVDGGDGFHKEFGHKVSHHIAEHADKLDGVMASVTAMLMKQILAVYDGFKDVGTLVDVGGSTGYTLIHILDKYPHLQGINLDQPHIAAKGLPHPRLKHVGGNMLESIPAGDGVLLKCVLHDWEDDECVTLLQTCKKALTSGCRKVVVVDFYAPDLVDGAVPKHHFAIVMMGTHGGKLRTVEEYMSLGQAAGFTEVKWVCVVNEYAVLEFLLS</sequence>
<keyword evidence="8" id="KW-1185">Reference proteome</keyword>
<dbReference type="InterPro" id="IPR036388">
    <property type="entry name" value="WH-like_DNA-bd_sf"/>
</dbReference>
<dbReference type="InterPro" id="IPR001077">
    <property type="entry name" value="COMT_C"/>
</dbReference>
<organism evidence="7 8">
    <name type="scientific">Adiantum capillus-veneris</name>
    <name type="common">Maidenhair fern</name>
    <dbReference type="NCBI Taxonomy" id="13818"/>
    <lineage>
        <taxon>Eukaryota</taxon>
        <taxon>Viridiplantae</taxon>
        <taxon>Streptophyta</taxon>
        <taxon>Embryophyta</taxon>
        <taxon>Tracheophyta</taxon>
        <taxon>Polypodiopsida</taxon>
        <taxon>Polypodiidae</taxon>
        <taxon>Polypodiales</taxon>
        <taxon>Pteridineae</taxon>
        <taxon>Pteridaceae</taxon>
        <taxon>Vittarioideae</taxon>
        <taxon>Adiantum</taxon>
    </lineage>
</organism>
<keyword evidence="2" id="KW-0808">Transferase</keyword>
<dbReference type="SUPFAM" id="SSF46785">
    <property type="entry name" value="Winged helix' DNA-binding domain"/>
    <property type="match status" value="1"/>
</dbReference>
<protein>
    <submittedName>
        <fullName evidence="7">Uncharacterized protein</fullName>
    </submittedName>
</protein>
<dbReference type="PROSITE" id="PS51683">
    <property type="entry name" value="SAM_OMT_II"/>
    <property type="match status" value="1"/>
</dbReference>
<proteinExistence type="predicted"/>
<dbReference type="InterPro" id="IPR016461">
    <property type="entry name" value="COMT-like"/>
</dbReference>
<feature type="domain" description="O-methyltransferase dimerisation" evidence="6">
    <location>
        <begin position="20"/>
        <end position="77"/>
    </location>
</feature>
<keyword evidence="1" id="KW-0489">Methyltransferase</keyword>
<dbReference type="GO" id="GO:0008171">
    <property type="term" value="F:O-methyltransferase activity"/>
    <property type="evidence" value="ECO:0007669"/>
    <property type="project" value="InterPro"/>
</dbReference>
<dbReference type="InterPro" id="IPR036390">
    <property type="entry name" value="WH_DNA-bd_sf"/>
</dbReference>
<keyword evidence="3" id="KW-0949">S-adenosyl-L-methionine</keyword>
<dbReference type="GO" id="GO:0046983">
    <property type="term" value="F:protein dimerization activity"/>
    <property type="evidence" value="ECO:0007669"/>
    <property type="project" value="InterPro"/>
</dbReference>
<evidence type="ECO:0000313" key="8">
    <source>
        <dbReference type="Proteomes" id="UP000886520"/>
    </source>
</evidence>
<evidence type="ECO:0000256" key="4">
    <source>
        <dbReference type="PIRSR" id="PIRSR005739-1"/>
    </source>
</evidence>
<feature type="domain" description="O-methyltransferase C-terminal" evidence="5">
    <location>
        <begin position="132"/>
        <end position="329"/>
    </location>
</feature>